<dbReference type="GO" id="GO:0005743">
    <property type="term" value="C:mitochondrial inner membrane"/>
    <property type="evidence" value="ECO:0007669"/>
    <property type="project" value="TreeGrafter"/>
</dbReference>
<dbReference type="GO" id="GO:0003676">
    <property type="term" value="F:nucleic acid binding"/>
    <property type="evidence" value="ECO:0007669"/>
    <property type="project" value="InterPro"/>
</dbReference>
<evidence type="ECO:0000313" key="7">
    <source>
        <dbReference type="Proteomes" id="UP000001460"/>
    </source>
</evidence>
<feature type="domain" description="DNA/RNA non-specific endonuclease/pyrophosphatase/phosphodiesterase" evidence="5">
    <location>
        <begin position="85"/>
        <end position="404"/>
    </location>
</feature>
<keyword evidence="6" id="KW-0540">Nuclease</keyword>
<dbReference type="InterPro" id="IPR044925">
    <property type="entry name" value="His-Me_finger_sf"/>
</dbReference>
<dbReference type="OMA" id="MANCPAT"/>
<protein>
    <submittedName>
        <fullName evidence="6">DNA/RNA non-specific endonuclease family protein</fullName>
    </submittedName>
</protein>
<feature type="domain" description="ENPP1-3/EXOG-like endonuclease/phosphodiesterase" evidence="4">
    <location>
        <begin position="86"/>
        <end position="336"/>
    </location>
</feature>
<feature type="binding site" evidence="3">
    <location>
        <position position="181"/>
    </location>
    <ligand>
        <name>Mg(2+)</name>
        <dbReference type="ChEBI" id="CHEBI:18420"/>
        <note>catalytic</note>
    </ligand>
</feature>
<dbReference type="GO" id="GO:0000014">
    <property type="term" value="F:single-stranded DNA endodeoxyribonuclease activity"/>
    <property type="evidence" value="ECO:0007669"/>
    <property type="project" value="TreeGrafter"/>
</dbReference>
<proteinExistence type="inferred from homology"/>
<dbReference type="Proteomes" id="UP000001460">
    <property type="component" value="Unassembled WGS sequence"/>
</dbReference>
<dbReference type="STRING" id="441375.B6A9K1"/>
<dbReference type="InterPro" id="IPR020821">
    <property type="entry name" value="ENPP1-3/EXOG-like_nuc-like"/>
</dbReference>
<sequence length="522" mass="58997">MVRNILHFACGVIVGGTTGYFLHPQAKKLDKHVIKELKYTRSLDHELNSPINMSNILLNNNTKKLSSILNNYPSYVLPSYDNLLIRDTYISSVSFRYKIPNWVAEKINFDTYTGEADRRSSVFRADPDVPLLWNAENRDYYCSGYSRGHLASAGQHKDTEENLSQTFLLSGNIVPQNLANNGSDWYRIERLSRHLTYFYDDVYIVSGPLFIPQNMTSADLRKLRTDFNVLESPPKGSLGQICVLHEDDSSETKNQNYTEYNKVRSVTFNTLGDKMVAAPTHLFKVIIAVNPKSDVLTRGSVKVPKEFEIPKSSNEVVLDLSESDTTHGTSNNITANGDNSIENTIQDHNLVTKRTKYKIPPVVVGSFIMANCPATEVLPLKEYLVPVRTIEMLSGLNFSGLLDFAKQKAQNYLSPEAFDKEVASISPETAYSSALGLCQIQWHQEKGPNISLCNESDSLRIIGWRYLGYLELAKTKSELNQIWEEVVKKGLDASNLFLKKEYDYRLQMLNNKDLETGSTVQL</sequence>
<dbReference type="InterPro" id="IPR001604">
    <property type="entry name" value="Endo_G_ENPP1-like_dom"/>
</dbReference>
<dbReference type="Pfam" id="PF01223">
    <property type="entry name" value="Endonuclease_NS"/>
    <property type="match status" value="1"/>
</dbReference>
<evidence type="ECO:0000256" key="3">
    <source>
        <dbReference type="PIRSR" id="PIRSR640255-2"/>
    </source>
</evidence>
<dbReference type="InterPro" id="IPR040255">
    <property type="entry name" value="Non-specific_endonuclease"/>
</dbReference>
<evidence type="ECO:0000259" key="4">
    <source>
        <dbReference type="SMART" id="SM00477"/>
    </source>
</evidence>
<comment type="similarity">
    <text evidence="1">Belongs to the DNA/RNA non-specific endonuclease family.</text>
</comment>
<dbReference type="GO" id="GO:0046872">
    <property type="term" value="F:metal ion binding"/>
    <property type="evidence" value="ECO:0007669"/>
    <property type="project" value="UniProtKB-KW"/>
</dbReference>
<evidence type="ECO:0000313" key="6">
    <source>
        <dbReference type="EMBL" id="EEA04892.1"/>
    </source>
</evidence>
<evidence type="ECO:0000259" key="5">
    <source>
        <dbReference type="SMART" id="SM00892"/>
    </source>
</evidence>
<dbReference type="GeneID" id="6994234"/>
<dbReference type="OrthoDB" id="336129at2759"/>
<evidence type="ECO:0000256" key="2">
    <source>
        <dbReference type="PIRSR" id="PIRSR640255-1"/>
    </source>
</evidence>
<keyword evidence="7" id="KW-1185">Reference proteome</keyword>
<dbReference type="AlphaFoldDB" id="B6A9K1"/>
<accession>B6A9K1</accession>
<dbReference type="PANTHER" id="PTHR13966">
    <property type="entry name" value="ENDONUCLEASE RELATED"/>
    <property type="match status" value="1"/>
</dbReference>
<dbReference type="VEuPathDB" id="CryptoDB:CMU_039610"/>
<keyword evidence="6" id="KW-0255">Endonuclease</keyword>
<dbReference type="SUPFAM" id="SSF54060">
    <property type="entry name" value="His-Me finger endonucleases"/>
    <property type="match status" value="1"/>
</dbReference>
<dbReference type="GO" id="GO:0004521">
    <property type="term" value="F:RNA endonuclease activity"/>
    <property type="evidence" value="ECO:0007669"/>
    <property type="project" value="TreeGrafter"/>
</dbReference>
<dbReference type="InterPro" id="IPR044929">
    <property type="entry name" value="DNA/RNA_non-sp_Endonuclease_sf"/>
</dbReference>
<feature type="active site" description="Proton acceptor" evidence="2">
    <location>
        <position position="149"/>
    </location>
</feature>
<gene>
    <name evidence="6" type="ORF">CMU_039610</name>
</gene>
<dbReference type="eggNOG" id="KOG3721">
    <property type="taxonomic scope" value="Eukaryota"/>
</dbReference>
<dbReference type="SMART" id="SM00477">
    <property type="entry name" value="NUC"/>
    <property type="match status" value="1"/>
</dbReference>
<name>B6A9K1_CRYMR</name>
<evidence type="ECO:0000256" key="1">
    <source>
        <dbReference type="ARBA" id="ARBA00010052"/>
    </source>
</evidence>
<dbReference type="Gene3D" id="3.40.570.10">
    <property type="entry name" value="Extracellular Endonuclease, subunit A"/>
    <property type="match status" value="1"/>
</dbReference>
<organism evidence="6 7">
    <name type="scientific">Cryptosporidium muris (strain RN66)</name>
    <dbReference type="NCBI Taxonomy" id="441375"/>
    <lineage>
        <taxon>Eukaryota</taxon>
        <taxon>Sar</taxon>
        <taxon>Alveolata</taxon>
        <taxon>Apicomplexa</taxon>
        <taxon>Conoidasida</taxon>
        <taxon>Coccidia</taxon>
        <taxon>Eucoccidiorida</taxon>
        <taxon>Eimeriorina</taxon>
        <taxon>Cryptosporidiidae</taxon>
        <taxon>Cryptosporidium</taxon>
    </lineage>
</organism>
<reference evidence="6" key="1">
    <citation type="submission" date="2008-06" db="EMBL/GenBank/DDBJ databases">
        <authorList>
            <person name="Lorenzi H."/>
            <person name="Inman J."/>
            <person name="Miller J."/>
            <person name="Schobel S."/>
            <person name="Amedeo P."/>
            <person name="Caler E.V."/>
            <person name="da Silva J."/>
        </authorList>
    </citation>
    <scope>NUCLEOTIDE SEQUENCE [LARGE SCALE GENOMIC DNA]</scope>
    <source>
        <strain evidence="6">RN66</strain>
    </source>
</reference>
<keyword evidence="3" id="KW-0479">Metal-binding</keyword>
<keyword evidence="6" id="KW-0378">Hydrolase</keyword>
<dbReference type="RefSeq" id="XP_002139241.1">
    <property type="nucleotide sequence ID" value="XM_002139205.1"/>
</dbReference>
<dbReference type="EMBL" id="DS989726">
    <property type="protein sequence ID" value="EEA04892.1"/>
    <property type="molecule type" value="Genomic_DNA"/>
</dbReference>
<dbReference type="SMART" id="SM00892">
    <property type="entry name" value="Endonuclease_NS"/>
    <property type="match status" value="1"/>
</dbReference>
<dbReference type="PANTHER" id="PTHR13966:SF5">
    <property type="entry name" value="ENDONUCLEASE G, MITOCHONDRIAL"/>
    <property type="match status" value="1"/>
</dbReference>
<dbReference type="GO" id="GO:0005634">
    <property type="term" value="C:nucleus"/>
    <property type="evidence" value="ECO:0007669"/>
    <property type="project" value="TreeGrafter"/>
</dbReference>